<feature type="transmembrane region" description="Helical" evidence="6">
    <location>
        <begin position="114"/>
        <end position="136"/>
    </location>
</feature>
<dbReference type="AlphaFoldDB" id="A0A837ILD5"/>
<dbReference type="Proteomes" id="UP000034462">
    <property type="component" value="Unassembled WGS sequence"/>
</dbReference>
<dbReference type="EC" id="2.7.8.13" evidence="7"/>
<feature type="transmembrane region" description="Helical" evidence="6">
    <location>
        <begin position="78"/>
        <end position="102"/>
    </location>
</feature>
<feature type="transmembrane region" description="Helical" evidence="6">
    <location>
        <begin position="352"/>
        <end position="369"/>
    </location>
</feature>
<feature type="transmembrane region" description="Helical" evidence="6">
    <location>
        <begin position="298"/>
        <end position="319"/>
    </location>
</feature>
<feature type="transmembrane region" description="Helical" evidence="6">
    <location>
        <begin position="273"/>
        <end position="292"/>
    </location>
</feature>
<feature type="transmembrane region" description="Helical" evidence="6">
    <location>
        <begin position="224"/>
        <end position="243"/>
    </location>
</feature>
<dbReference type="PANTHER" id="PTHR22926">
    <property type="entry name" value="PHOSPHO-N-ACETYLMURAMOYL-PENTAPEPTIDE-TRANSFERASE"/>
    <property type="match status" value="1"/>
</dbReference>
<evidence type="ECO:0000313" key="8">
    <source>
        <dbReference type="Proteomes" id="UP000034462"/>
    </source>
</evidence>
<evidence type="ECO:0000256" key="1">
    <source>
        <dbReference type="ARBA" id="ARBA00004141"/>
    </source>
</evidence>
<dbReference type="InterPro" id="IPR000715">
    <property type="entry name" value="Glycosyl_transferase_4"/>
</dbReference>
<protein>
    <submittedName>
        <fullName evidence="7">Phospho-N-acetylmuramoyl-pentapeptide-transferase, phospho-N-acetylmuramoyl-pentapeptide-transferase</fullName>
        <ecNumber evidence="7">2.7.8.13</ecNumber>
    </submittedName>
</protein>
<accession>A0A837ILD5</accession>
<reference evidence="7 8" key="1">
    <citation type="journal article" date="2015" name="Nature">
        <title>rRNA introns, odd ribosomes, and small enigmatic genomes across a large radiation of phyla.</title>
        <authorList>
            <person name="Brown C.T."/>
            <person name="Hug L.A."/>
            <person name="Thomas B.C."/>
            <person name="Sharon I."/>
            <person name="Castelle C.J."/>
            <person name="Singh A."/>
            <person name="Wilkins M.J."/>
            <person name="Williams K.H."/>
            <person name="Banfield J.F."/>
        </authorList>
    </citation>
    <scope>NUCLEOTIDE SEQUENCE [LARGE SCALE GENOMIC DNA]</scope>
</reference>
<evidence type="ECO:0000256" key="6">
    <source>
        <dbReference type="SAM" id="Phobius"/>
    </source>
</evidence>
<feature type="transmembrane region" description="Helical" evidence="6">
    <location>
        <begin position="193"/>
        <end position="212"/>
    </location>
</feature>
<name>A0A837ILD5_9BACT</name>
<dbReference type="GO" id="GO:0005886">
    <property type="term" value="C:plasma membrane"/>
    <property type="evidence" value="ECO:0007669"/>
    <property type="project" value="TreeGrafter"/>
</dbReference>
<dbReference type="InterPro" id="IPR003524">
    <property type="entry name" value="PNAcMuramoyl-5peptid_Trfase"/>
</dbReference>
<gene>
    <name evidence="7" type="ORF">UY25_C0002G0065</name>
</gene>
<organism evidence="7 8">
    <name type="scientific">Candidatus Yanofskybacteria bacterium GW2011_GWC1_48_11</name>
    <dbReference type="NCBI Taxonomy" id="1619027"/>
    <lineage>
        <taxon>Bacteria</taxon>
        <taxon>Candidatus Yanofskyibacteriota</taxon>
    </lineage>
</organism>
<sequence length="370" mass="40599">MNGNLEIDFTLSVLKVATLATASFLLAFLLTPFLTHILYKYKLWRKSVRAEALGGGGVPFFQKFHGEGEVKTPRFGGVLVWLVPPAVALLFSTLASTQIWWLEKFNFLSRGQTWLPLVTLWAAGAVGFLDDIMQVLSPPTRGLFRRVWDKLGKYVAGGLHLKYRFALVTLIGLVGAYWFFYKLGWNTIHIPGIGDLPIGILYIPLFVIVMLATYSGGVIDGIDGLSGGTFASMFAAFGVIAFSRGQIDLAAFCFVVAGAIFAFLWFNIPPARFYMGETGIMALTASLTVVAFLTDSVFVLPIIGILLVAESASVIIQLLSKKFRKKKVFLAAPLHHHFEALGWPPYKVTMRFWIIGVVAAIAGVAIRLIG</sequence>
<dbReference type="PANTHER" id="PTHR22926:SF5">
    <property type="entry name" value="PHOSPHO-N-ACETYLMURAMOYL-PENTAPEPTIDE-TRANSFERASE HOMOLOG"/>
    <property type="match status" value="1"/>
</dbReference>
<dbReference type="Pfam" id="PF00953">
    <property type="entry name" value="Glycos_transf_4"/>
    <property type="match status" value="1"/>
</dbReference>
<evidence type="ECO:0000256" key="4">
    <source>
        <dbReference type="ARBA" id="ARBA00022989"/>
    </source>
</evidence>
<dbReference type="GO" id="GO:0071555">
    <property type="term" value="P:cell wall organization"/>
    <property type="evidence" value="ECO:0007669"/>
    <property type="project" value="TreeGrafter"/>
</dbReference>
<keyword evidence="5 6" id="KW-0472">Membrane</keyword>
<dbReference type="GO" id="GO:0008963">
    <property type="term" value="F:phospho-N-acetylmuramoyl-pentapeptide-transferase activity"/>
    <property type="evidence" value="ECO:0007669"/>
    <property type="project" value="InterPro"/>
</dbReference>
<dbReference type="GO" id="GO:0044038">
    <property type="term" value="P:cell wall macromolecule biosynthetic process"/>
    <property type="evidence" value="ECO:0007669"/>
    <property type="project" value="TreeGrafter"/>
</dbReference>
<evidence type="ECO:0000256" key="5">
    <source>
        <dbReference type="ARBA" id="ARBA00023136"/>
    </source>
</evidence>
<evidence type="ECO:0000313" key="7">
    <source>
        <dbReference type="EMBL" id="KKU93341.1"/>
    </source>
</evidence>
<evidence type="ECO:0000256" key="3">
    <source>
        <dbReference type="ARBA" id="ARBA00022692"/>
    </source>
</evidence>
<feature type="transmembrane region" description="Helical" evidence="6">
    <location>
        <begin position="163"/>
        <end position="181"/>
    </location>
</feature>
<evidence type="ECO:0000256" key="2">
    <source>
        <dbReference type="ARBA" id="ARBA00022679"/>
    </source>
</evidence>
<dbReference type="EMBL" id="LCPH01000002">
    <property type="protein sequence ID" value="KKU93341.1"/>
    <property type="molecule type" value="Genomic_DNA"/>
</dbReference>
<comment type="caution">
    <text evidence="7">The sequence shown here is derived from an EMBL/GenBank/DDBJ whole genome shotgun (WGS) entry which is preliminary data.</text>
</comment>
<proteinExistence type="predicted"/>
<feature type="transmembrane region" description="Helical" evidence="6">
    <location>
        <begin position="249"/>
        <end position="266"/>
    </location>
</feature>
<feature type="transmembrane region" description="Helical" evidence="6">
    <location>
        <begin position="20"/>
        <end position="39"/>
    </location>
</feature>
<keyword evidence="3 6" id="KW-0812">Transmembrane</keyword>
<keyword evidence="4 6" id="KW-1133">Transmembrane helix</keyword>
<keyword evidence="2 7" id="KW-0808">Transferase</keyword>
<dbReference type="CDD" id="cd06852">
    <property type="entry name" value="GT_MraY"/>
    <property type="match status" value="1"/>
</dbReference>
<comment type="subcellular location">
    <subcellularLocation>
        <location evidence="1">Membrane</location>
        <topology evidence="1">Multi-pass membrane protein</topology>
    </subcellularLocation>
</comment>